<gene>
    <name evidence="1" type="ORF">V8G54_026232</name>
</gene>
<accession>A0AAQ3N027</accession>
<reference evidence="1 2" key="1">
    <citation type="journal article" date="2023" name="Life. Sci Alliance">
        <title>Evolutionary insights into 3D genome organization and epigenetic landscape of Vigna mungo.</title>
        <authorList>
            <person name="Junaid A."/>
            <person name="Singh B."/>
            <person name="Bhatia S."/>
        </authorList>
    </citation>
    <scope>NUCLEOTIDE SEQUENCE [LARGE SCALE GENOMIC DNA]</scope>
    <source>
        <strain evidence="1">Urdbean</strain>
    </source>
</reference>
<name>A0AAQ3N027_VIGMU</name>
<evidence type="ECO:0000313" key="1">
    <source>
        <dbReference type="EMBL" id="WVZ00163.1"/>
    </source>
</evidence>
<proteinExistence type="predicted"/>
<dbReference type="SUPFAM" id="SSF52096">
    <property type="entry name" value="ClpP/crotonase"/>
    <property type="match status" value="1"/>
</dbReference>
<organism evidence="1 2">
    <name type="scientific">Vigna mungo</name>
    <name type="common">Black gram</name>
    <name type="synonym">Phaseolus mungo</name>
    <dbReference type="NCBI Taxonomy" id="3915"/>
    <lineage>
        <taxon>Eukaryota</taxon>
        <taxon>Viridiplantae</taxon>
        <taxon>Streptophyta</taxon>
        <taxon>Embryophyta</taxon>
        <taxon>Tracheophyta</taxon>
        <taxon>Spermatophyta</taxon>
        <taxon>Magnoliopsida</taxon>
        <taxon>eudicotyledons</taxon>
        <taxon>Gunneridae</taxon>
        <taxon>Pentapetalae</taxon>
        <taxon>rosids</taxon>
        <taxon>fabids</taxon>
        <taxon>Fabales</taxon>
        <taxon>Fabaceae</taxon>
        <taxon>Papilionoideae</taxon>
        <taxon>50 kb inversion clade</taxon>
        <taxon>NPAAA clade</taxon>
        <taxon>indigoferoid/millettioid clade</taxon>
        <taxon>Phaseoleae</taxon>
        <taxon>Vigna</taxon>
    </lineage>
</organism>
<dbReference type="Proteomes" id="UP001374535">
    <property type="component" value="Chromosome 8"/>
</dbReference>
<dbReference type="EMBL" id="CP144693">
    <property type="protein sequence ID" value="WVZ00163.1"/>
    <property type="molecule type" value="Genomic_DNA"/>
</dbReference>
<evidence type="ECO:0000313" key="2">
    <source>
        <dbReference type="Proteomes" id="UP001374535"/>
    </source>
</evidence>
<keyword evidence="2" id="KW-1185">Reference proteome</keyword>
<dbReference type="AlphaFoldDB" id="A0AAQ3N027"/>
<sequence>MTARHSSTKITRAVKMGNSVRSVPVPTGWSLSEPTQPDSFISESEKFEPGSTHHRLAQAGEFVLKAEELLKMRETITNVISDDMERDVLMSAAEAQAHGIVDLLKWRLEVVKKEKYRYEDIYIGYENPKGKIRIWISDAVSVGCRQSMEKDGWREWSVHMSEERRVEEEKIMRRSCENVTYLGGGVCVAVFNFRLMASRTCEKIRKEKRELYSQKPSQPITSATLNSYTTHSCFSSSLPSSANGGIVSEKGKQTCRMKHPFFKVRNGVTKYMLKVN</sequence>
<protein>
    <submittedName>
        <fullName evidence="1">Uncharacterized protein</fullName>
    </submittedName>
</protein>
<dbReference type="InterPro" id="IPR029045">
    <property type="entry name" value="ClpP/crotonase-like_dom_sf"/>
</dbReference>